<sequence>MKYRLSSTKALLIAAGFTALFPVTSYAGKECTCRFKEMSVPEGITVCLNLPTGNVLATCSRVLNNTSWKFLEQECPLGSLEKPSTSAPARLS</sequence>
<protein>
    <submittedName>
        <fullName evidence="2">Uncharacterized protein</fullName>
    </submittedName>
</protein>
<dbReference type="RefSeq" id="WP_053998822.1">
    <property type="nucleotide sequence ID" value="NZ_JXMU01000010.1"/>
</dbReference>
<keyword evidence="3" id="KW-1185">Reference proteome</keyword>
<dbReference type="PATRIC" id="fig|1514904.3.peg.418"/>
<keyword evidence="1" id="KW-0732">Signal</keyword>
<dbReference type="AlphaFoldDB" id="A0A0N0VLK8"/>
<evidence type="ECO:0000313" key="2">
    <source>
        <dbReference type="EMBL" id="KPB01514.1"/>
    </source>
</evidence>
<evidence type="ECO:0000256" key="1">
    <source>
        <dbReference type="SAM" id="SignalP"/>
    </source>
</evidence>
<feature type="signal peptide" evidence="1">
    <location>
        <begin position="1"/>
        <end position="27"/>
    </location>
</feature>
<dbReference type="Proteomes" id="UP000038011">
    <property type="component" value="Unassembled WGS sequence"/>
</dbReference>
<dbReference type="STRING" id="1514904.SU32_08000"/>
<accession>A0A0N0VLK8</accession>
<dbReference type="OrthoDB" id="8021248at2"/>
<feature type="chain" id="PRO_5005861238" evidence="1">
    <location>
        <begin position="28"/>
        <end position="92"/>
    </location>
</feature>
<dbReference type="EMBL" id="JXMU01000010">
    <property type="protein sequence ID" value="KPB01514.1"/>
    <property type="molecule type" value="Genomic_DNA"/>
</dbReference>
<name>A0A0N0VLK8_9HYPH</name>
<proteinExistence type="predicted"/>
<gene>
    <name evidence="2" type="ORF">SU32_08000</name>
</gene>
<reference evidence="2 3" key="1">
    <citation type="submission" date="2015-01" db="EMBL/GenBank/DDBJ databases">
        <title>Ahrensia donghaiensis sp. nov., a novel dimethylsulphoniopropionate-cleavage bacterium isolated from seawater and emended descriptions of the genus Ahrensia and Ahrensia kielensis.</title>
        <authorList>
            <person name="Liu J."/>
        </authorList>
    </citation>
    <scope>NUCLEOTIDE SEQUENCE [LARGE SCALE GENOMIC DNA]</scope>
    <source>
        <strain evidence="2 3">LZD062</strain>
    </source>
</reference>
<evidence type="ECO:0000313" key="3">
    <source>
        <dbReference type="Proteomes" id="UP000038011"/>
    </source>
</evidence>
<organism evidence="2 3">
    <name type="scientific">Ahrensia marina</name>
    <dbReference type="NCBI Taxonomy" id="1514904"/>
    <lineage>
        <taxon>Bacteria</taxon>
        <taxon>Pseudomonadati</taxon>
        <taxon>Pseudomonadota</taxon>
        <taxon>Alphaproteobacteria</taxon>
        <taxon>Hyphomicrobiales</taxon>
        <taxon>Ahrensiaceae</taxon>
        <taxon>Ahrensia</taxon>
    </lineage>
</organism>
<comment type="caution">
    <text evidence="2">The sequence shown here is derived from an EMBL/GenBank/DDBJ whole genome shotgun (WGS) entry which is preliminary data.</text>
</comment>